<keyword evidence="5" id="KW-0456">Lyase</keyword>
<protein>
    <submittedName>
        <fullName evidence="5">Cystathionine gamma-lyase</fullName>
    </submittedName>
</protein>
<dbReference type="InterPro" id="IPR015421">
    <property type="entry name" value="PyrdxlP-dep_Trfase_major"/>
</dbReference>
<dbReference type="InterPro" id="IPR000277">
    <property type="entry name" value="Cys/Met-Metab_PyrdxlP-dep_enz"/>
</dbReference>
<dbReference type="PIRSF" id="PIRSF001434">
    <property type="entry name" value="CGS"/>
    <property type="match status" value="1"/>
</dbReference>
<evidence type="ECO:0000313" key="6">
    <source>
        <dbReference type="Proteomes" id="UP000198356"/>
    </source>
</evidence>
<accession>A0A239KVZ6</accession>
<dbReference type="InterPro" id="IPR015424">
    <property type="entry name" value="PyrdxlP-dep_Trfase"/>
</dbReference>
<dbReference type="PANTHER" id="PTHR11808">
    <property type="entry name" value="TRANS-SULFURATION ENZYME FAMILY MEMBER"/>
    <property type="match status" value="1"/>
</dbReference>
<dbReference type="Proteomes" id="UP000198356">
    <property type="component" value="Unassembled WGS sequence"/>
</dbReference>
<dbReference type="GO" id="GO:0030170">
    <property type="term" value="F:pyridoxal phosphate binding"/>
    <property type="evidence" value="ECO:0007669"/>
    <property type="project" value="InterPro"/>
</dbReference>
<dbReference type="GO" id="GO:0005737">
    <property type="term" value="C:cytoplasm"/>
    <property type="evidence" value="ECO:0007669"/>
    <property type="project" value="TreeGrafter"/>
</dbReference>
<name>A0A239KVZ6_9BACT</name>
<dbReference type="InterPro" id="IPR015422">
    <property type="entry name" value="PyrdxlP-dep_Trfase_small"/>
</dbReference>
<evidence type="ECO:0000313" key="5">
    <source>
        <dbReference type="EMBL" id="SNT22401.1"/>
    </source>
</evidence>
<dbReference type="NCBIfam" id="NF005758">
    <property type="entry name" value="PRK07582.1"/>
    <property type="match status" value="1"/>
</dbReference>
<dbReference type="Gene3D" id="3.40.640.10">
    <property type="entry name" value="Type I PLP-dependent aspartate aminotransferase-like (Major domain)"/>
    <property type="match status" value="1"/>
</dbReference>
<dbReference type="AlphaFoldDB" id="A0A239KVZ6"/>
<dbReference type="SUPFAM" id="SSF53383">
    <property type="entry name" value="PLP-dependent transferases"/>
    <property type="match status" value="1"/>
</dbReference>
<evidence type="ECO:0000256" key="4">
    <source>
        <dbReference type="RuleBase" id="RU362118"/>
    </source>
</evidence>
<dbReference type="EMBL" id="FZOU01000005">
    <property type="protein sequence ID" value="SNT22401.1"/>
    <property type="molecule type" value="Genomic_DNA"/>
</dbReference>
<dbReference type="OrthoDB" id="9805790at2"/>
<dbReference type="GO" id="GO:0019346">
    <property type="term" value="P:transsulfuration"/>
    <property type="evidence" value="ECO:0007669"/>
    <property type="project" value="InterPro"/>
</dbReference>
<comment type="similarity">
    <text evidence="4">Belongs to the trans-sulfuration enzymes family.</text>
</comment>
<keyword evidence="2 3" id="KW-0663">Pyridoxal phosphate</keyword>
<keyword evidence="6" id="KW-1185">Reference proteome</keyword>
<comment type="cofactor">
    <cofactor evidence="1 4">
        <name>pyridoxal 5'-phosphate</name>
        <dbReference type="ChEBI" id="CHEBI:597326"/>
    </cofactor>
</comment>
<dbReference type="Gene3D" id="3.90.1150.10">
    <property type="entry name" value="Aspartate Aminotransferase, domain 1"/>
    <property type="match status" value="1"/>
</dbReference>
<proteinExistence type="inferred from homology"/>
<dbReference type="RefSeq" id="WP_089409315.1">
    <property type="nucleotide sequence ID" value="NZ_FZOU01000005.1"/>
</dbReference>
<evidence type="ECO:0000256" key="2">
    <source>
        <dbReference type="ARBA" id="ARBA00022898"/>
    </source>
</evidence>
<dbReference type="GO" id="GO:0019343">
    <property type="term" value="P:cysteine biosynthetic process via cystathionine"/>
    <property type="evidence" value="ECO:0007669"/>
    <property type="project" value="TreeGrafter"/>
</dbReference>
<sequence>MQEATRIIRSTLSAATPGQPLHAGPVFAAPFHAPGDPSETEYTYARSHNPTWTELEEAIGQMESAAGYEAHARIFGSGMAACAAVLGAVLRPGDIAVLPSDAYFAVRSLFAAHFEPMGCILRTAPTRAMDAPEVLAGARLLWIETPSNPGMDVADIAALAALAHTNGTLVAVDNTTATPLGQRPLALGADFSVASDSKAMTGHSDLLLGHVATRDPELLAKIDSWRTLTGGVLGPMEAWLALRSIGTLPLRLAKSCANAQAIAEFLAARPEVREVFYPGLRTHPGHAIAARQMQYFGPVLSFTLKNKAAAETFLTAAELVTEATSFGGLSTTAERRARWGHDLIPAGFIRMSAGCEEIEDLLADMAQALEKAGA</sequence>
<feature type="modified residue" description="N6-(pyridoxal phosphate)lysine" evidence="3">
    <location>
        <position position="198"/>
    </location>
</feature>
<evidence type="ECO:0000256" key="1">
    <source>
        <dbReference type="ARBA" id="ARBA00001933"/>
    </source>
</evidence>
<gene>
    <name evidence="5" type="ORF">SAMN05421770_105259</name>
</gene>
<dbReference type="PANTHER" id="PTHR11808:SF85">
    <property type="entry name" value="CYSTATHIONINE GAMMA-LYASE-RELATED"/>
    <property type="match status" value="1"/>
</dbReference>
<evidence type="ECO:0000256" key="3">
    <source>
        <dbReference type="PIRSR" id="PIRSR001434-2"/>
    </source>
</evidence>
<dbReference type="Pfam" id="PF01053">
    <property type="entry name" value="Cys_Met_Meta_PP"/>
    <property type="match status" value="1"/>
</dbReference>
<organism evidence="5 6">
    <name type="scientific">Granulicella rosea</name>
    <dbReference type="NCBI Taxonomy" id="474952"/>
    <lineage>
        <taxon>Bacteria</taxon>
        <taxon>Pseudomonadati</taxon>
        <taxon>Acidobacteriota</taxon>
        <taxon>Terriglobia</taxon>
        <taxon>Terriglobales</taxon>
        <taxon>Acidobacteriaceae</taxon>
        <taxon>Granulicella</taxon>
    </lineage>
</organism>
<dbReference type="GO" id="GO:0004123">
    <property type="term" value="F:cystathionine gamma-lyase activity"/>
    <property type="evidence" value="ECO:0007669"/>
    <property type="project" value="TreeGrafter"/>
</dbReference>
<reference evidence="5 6" key="1">
    <citation type="submission" date="2017-06" db="EMBL/GenBank/DDBJ databases">
        <authorList>
            <person name="Kim H.J."/>
            <person name="Triplett B.A."/>
        </authorList>
    </citation>
    <scope>NUCLEOTIDE SEQUENCE [LARGE SCALE GENOMIC DNA]</scope>
    <source>
        <strain evidence="5 6">DSM 18704</strain>
    </source>
</reference>